<feature type="region of interest" description="Disordered" evidence="1">
    <location>
        <begin position="57"/>
        <end position="180"/>
    </location>
</feature>
<feature type="region of interest" description="Disordered" evidence="1">
    <location>
        <begin position="193"/>
        <end position="304"/>
    </location>
</feature>
<evidence type="ECO:0000256" key="1">
    <source>
        <dbReference type="SAM" id="MobiDB-lite"/>
    </source>
</evidence>
<dbReference type="SMART" id="SM00100">
    <property type="entry name" value="cNMP"/>
    <property type="match status" value="1"/>
</dbReference>
<dbReference type="SUPFAM" id="SSF51206">
    <property type="entry name" value="cAMP-binding domain-like"/>
    <property type="match status" value="2"/>
</dbReference>
<organism evidence="3 4">
    <name type="scientific">Polyrhizophydium stewartii</name>
    <dbReference type="NCBI Taxonomy" id="2732419"/>
    <lineage>
        <taxon>Eukaryota</taxon>
        <taxon>Fungi</taxon>
        <taxon>Fungi incertae sedis</taxon>
        <taxon>Chytridiomycota</taxon>
        <taxon>Chytridiomycota incertae sedis</taxon>
        <taxon>Chytridiomycetes</taxon>
        <taxon>Rhizophydiales</taxon>
        <taxon>Rhizophydiales incertae sedis</taxon>
        <taxon>Polyrhizophydium</taxon>
    </lineage>
</organism>
<feature type="compositionally biased region" description="Basic and acidic residues" evidence="1">
    <location>
        <begin position="127"/>
        <end position="143"/>
    </location>
</feature>
<feature type="compositionally biased region" description="Low complexity" evidence="1">
    <location>
        <begin position="634"/>
        <end position="656"/>
    </location>
</feature>
<feature type="compositionally biased region" description="Low complexity" evidence="1">
    <location>
        <begin position="232"/>
        <end position="264"/>
    </location>
</feature>
<comment type="caution">
    <text evidence="3">The sequence shown here is derived from an EMBL/GenBank/DDBJ whole genome shotgun (WGS) entry which is preliminary data.</text>
</comment>
<keyword evidence="4" id="KW-1185">Reference proteome</keyword>
<dbReference type="Gene3D" id="2.60.120.10">
    <property type="entry name" value="Jelly Rolls"/>
    <property type="match status" value="2"/>
</dbReference>
<feature type="compositionally biased region" description="Polar residues" evidence="1">
    <location>
        <begin position="209"/>
        <end position="222"/>
    </location>
</feature>
<accession>A0ABR4NIC2</accession>
<name>A0ABR4NIC2_9FUNG</name>
<dbReference type="InterPro" id="IPR014710">
    <property type="entry name" value="RmlC-like_jellyroll"/>
</dbReference>
<evidence type="ECO:0000259" key="2">
    <source>
        <dbReference type="PROSITE" id="PS50042"/>
    </source>
</evidence>
<sequence length="830" mass="90795">MQDTPAKPAKSLLARGKLSFLNKPGMRLNMSAIKGSDGPQSAPVNLDPKLAAISNVPQGVRQAHEPGEATEAAVAHGPGTPPPSQSSGVPMSPRQSGQRIISRFATSTAQFDTFERGKARASPVPRRRVDGEALHAPDADRHHGAGGQSSRTTTISGSSATLKTHRPDGESEKSQSPTAHGKLQRYIMGLQQQNRARSMASLDDKAQLPSASRNLRDTTASRSEAHIGTEASPRGSPRGSPKSSRQLGVSSTPSSPKSPQSPTSNLFKTGRSLTRLNRADSRAGPRSRERAYSNREKVSKSRDEILRSHNALIRGLNSRGESVSTLEHKEAKTASQLSIRSRARMLWSFALTQVADQVHKSAVVRGVFEPTHVDTLTMLAQLNKEATEALNQLRGMGPTQSGLSAIERMKNIESIIMTPWEARSDAQTRSLFNMLGQLSSFSRFSAATRQELLKYVKFDKFGPGRVVIKSGQLCLSCYILLEGTCLAKPDFRVDISGAAVVTPPYEITSGQFFGEFSLTSRSERRTVTVTTLTKCHVLRIEREDFKRVMQTTSGSEHNERLSFLREVAAFERTSDEVMRELVLVMQLITVAPDAVVLKPGETEFVYFLKHGLLRATREVRFLKDIGKGGAASGATCGASVPQGAPSGSAAATSPPAQRKEAADPMSGIIPFQYGQRYDAQVQQVVKFDLRIGDITPGQFFPRIFMLPEEIIDFRVQDVPASKIAILAAAQEARGCTAELRQQAERGDDPIMQQEYVAIERFAASLDLQVTAPQRCECYRIARFDLISAVDDDTLARLCNPFYEGLLGVSMDEIQRSFISQRVWDGFKKKK</sequence>
<dbReference type="PANTHER" id="PTHR23011:SF28">
    <property type="entry name" value="CYCLIC NUCLEOTIDE-BINDING DOMAIN CONTAINING PROTEIN"/>
    <property type="match status" value="1"/>
</dbReference>
<dbReference type="PANTHER" id="PTHR23011">
    <property type="entry name" value="CYCLIC NUCLEOTIDE-BINDING DOMAIN CONTAINING PROTEIN"/>
    <property type="match status" value="1"/>
</dbReference>
<feature type="compositionally biased region" description="Polar residues" evidence="1">
    <location>
        <begin position="93"/>
        <end position="111"/>
    </location>
</feature>
<dbReference type="EMBL" id="JADGIZ020000003">
    <property type="protein sequence ID" value="KAL2919282.1"/>
    <property type="molecule type" value="Genomic_DNA"/>
</dbReference>
<feature type="domain" description="Cyclic nucleotide-binding" evidence="2">
    <location>
        <begin position="440"/>
        <end position="566"/>
    </location>
</feature>
<feature type="region of interest" description="Disordered" evidence="1">
    <location>
        <begin position="634"/>
        <end position="661"/>
    </location>
</feature>
<evidence type="ECO:0000313" key="3">
    <source>
        <dbReference type="EMBL" id="KAL2919282.1"/>
    </source>
</evidence>
<dbReference type="CDD" id="cd00038">
    <property type="entry name" value="CAP_ED"/>
    <property type="match status" value="1"/>
</dbReference>
<evidence type="ECO:0000313" key="4">
    <source>
        <dbReference type="Proteomes" id="UP001527925"/>
    </source>
</evidence>
<feature type="compositionally biased region" description="Polar residues" evidence="1">
    <location>
        <begin position="148"/>
        <end position="162"/>
    </location>
</feature>
<dbReference type="Pfam" id="PF00027">
    <property type="entry name" value="cNMP_binding"/>
    <property type="match status" value="1"/>
</dbReference>
<feature type="compositionally biased region" description="Basic and acidic residues" evidence="1">
    <location>
        <begin position="277"/>
        <end position="304"/>
    </location>
</feature>
<dbReference type="Proteomes" id="UP001527925">
    <property type="component" value="Unassembled WGS sequence"/>
</dbReference>
<dbReference type="InterPro" id="IPR000595">
    <property type="entry name" value="cNMP-bd_dom"/>
</dbReference>
<gene>
    <name evidence="3" type="ORF">HK105_200925</name>
</gene>
<dbReference type="InterPro" id="IPR018490">
    <property type="entry name" value="cNMP-bd_dom_sf"/>
</dbReference>
<proteinExistence type="predicted"/>
<feature type="compositionally biased region" description="Polar residues" evidence="1">
    <location>
        <begin position="265"/>
        <end position="275"/>
    </location>
</feature>
<dbReference type="PROSITE" id="PS50042">
    <property type="entry name" value="CNMP_BINDING_3"/>
    <property type="match status" value="1"/>
</dbReference>
<reference evidence="3 4" key="1">
    <citation type="submission" date="2023-09" db="EMBL/GenBank/DDBJ databases">
        <title>Pangenome analysis of Batrachochytrium dendrobatidis and related Chytrids.</title>
        <authorList>
            <person name="Yacoub M.N."/>
            <person name="Stajich J.E."/>
            <person name="James T.Y."/>
        </authorList>
    </citation>
    <scope>NUCLEOTIDE SEQUENCE [LARGE SCALE GENOMIC DNA]</scope>
    <source>
        <strain evidence="3 4">JEL0888</strain>
    </source>
</reference>
<protein>
    <recommendedName>
        <fullName evidence="2">Cyclic nucleotide-binding domain-containing protein</fullName>
    </recommendedName>
</protein>